<dbReference type="AlphaFoldDB" id="X0VIW2"/>
<dbReference type="EMBL" id="BARS01032764">
    <property type="protein sequence ID" value="GAG18205.1"/>
    <property type="molecule type" value="Genomic_DNA"/>
</dbReference>
<reference evidence="1" key="1">
    <citation type="journal article" date="2014" name="Front. Microbiol.">
        <title>High frequency of phylogenetically diverse reductive dehalogenase-homologous genes in deep subseafloor sedimentary metagenomes.</title>
        <authorList>
            <person name="Kawai M."/>
            <person name="Futagami T."/>
            <person name="Toyoda A."/>
            <person name="Takaki Y."/>
            <person name="Nishi S."/>
            <person name="Hori S."/>
            <person name="Arai W."/>
            <person name="Tsubouchi T."/>
            <person name="Morono Y."/>
            <person name="Uchiyama I."/>
            <person name="Ito T."/>
            <person name="Fujiyama A."/>
            <person name="Inagaki F."/>
            <person name="Takami H."/>
        </authorList>
    </citation>
    <scope>NUCLEOTIDE SEQUENCE</scope>
    <source>
        <strain evidence="1">Expedition CK06-06</strain>
    </source>
</reference>
<accession>X0VIW2</accession>
<name>X0VIW2_9ZZZZ</name>
<gene>
    <name evidence="1" type="ORF">S01H1_50823</name>
</gene>
<proteinExistence type="predicted"/>
<protein>
    <submittedName>
        <fullName evidence="1">Uncharacterized protein</fullName>
    </submittedName>
</protein>
<evidence type="ECO:0000313" key="1">
    <source>
        <dbReference type="EMBL" id="GAG18205.1"/>
    </source>
</evidence>
<sequence>ILKESAVCEKIDKKISEINNFFKYIPKEYVI</sequence>
<organism evidence="1">
    <name type="scientific">marine sediment metagenome</name>
    <dbReference type="NCBI Taxonomy" id="412755"/>
    <lineage>
        <taxon>unclassified sequences</taxon>
        <taxon>metagenomes</taxon>
        <taxon>ecological metagenomes</taxon>
    </lineage>
</organism>
<feature type="non-terminal residue" evidence="1">
    <location>
        <position position="1"/>
    </location>
</feature>
<comment type="caution">
    <text evidence="1">The sequence shown here is derived from an EMBL/GenBank/DDBJ whole genome shotgun (WGS) entry which is preliminary data.</text>
</comment>